<dbReference type="PhylomeDB" id="A0A061AK19"/>
<dbReference type="PROSITE" id="PS51733">
    <property type="entry name" value="BPL_LPL_CATALYTIC"/>
    <property type="match status" value="1"/>
</dbReference>
<evidence type="ECO:0000256" key="2">
    <source>
        <dbReference type="ARBA" id="ARBA00022598"/>
    </source>
</evidence>
<dbReference type="InterPro" id="IPR029062">
    <property type="entry name" value="Class_I_gatase-like"/>
</dbReference>
<name>A0A061AK19_CYBFA</name>
<protein>
    <submittedName>
        <fullName evidence="4">CYFA0S01e18954g1_1</fullName>
    </submittedName>
</protein>
<dbReference type="Gene3D" id="3.40.50.880">
    <property type="match status" value="1"/>
</dbReference>
<accession>A0A061AK19</accession>
<dbReference type="Gene3D" id="3.30.930.10">
    <property type="entry name" value="Bira Bifunctional Protein, Domain 2"/>
    <property type="match status" value="1"/>
</dbReference>
<dbReference type="InterPro" id="IPR004408">
    <property type="entry name" value="Biotin_CoA_COase_ligase"/>
</dbReference>
<evidence type="ECO:0000259" key="3">
    <source>
        <dbReference type="PROSITE" id="PS51733"/>
    </source>
</evidence>
<dbReference type="CDD" id="cd16442">
    <property type="entry name" value="BPL"/>
    <property type="match status" value="1"/>
</dbReference>
<reference evidence="4" key="1">
    <citation type="journal article" date="2014" name="Genome Announc.">
        <title>Genome sequence of the yeast Cyberlindnera fabianii (Hansenula fabianii).</title>
        <authorList>
            <person name="Freel K.C."/>
            <person name="Sarilar V."/>
            <person name="Neuveglise C."/>
            <person name="Devillers H."/>
            <person name="Friedrich A."/>
            <person name="Schacherer J."/>
        </authorList>
    </citation>
    <scope>NUCLEOTIDE SEQUENCE</scope>
    <source>
        <strain evidence="4">YJS4271</strain>
    </source>
</reference>
<dbReference type="AlphaFoldDB" id="A0A061AK19"/>
<dbReference type="SUPFAM" id="SSF55681">
    <property type="entry name" value="Class II aaRS and biotin synthetases"/>
    <property type="match status" value="1"/>
</dbReference>
<dbReference type="VEuPathDB" id="FungiDB:BON22_1543"/>
<dbReference type="GO" id="GO:0005737">
    <property type="term" value="C:cytoplasm"/>
    <property type="evidence" value="ECO:0007669"/>
    <property type="project" value="TreeGrafter"/>
</dbReference>
<dbReference type="InterPro" id="IPR019197">
    <property type="entry name" value="Biotin-prot_ligase_N"/>
</dbReference>
<dbReference type="PANTHER" id="PTHR12835:SF5">
    <property type="entry name" value="BIOTIN--PROTEIN LIGASE"/>
    <property type="match status" value="1"/>
</dbReference>
<comment type="similarity">
    <text evidence="1">Belongs to the biotin--protein ligase family.</text>
</comment>
<keyword evidence="2" id="KW-0436">Ligase</keyword>
<dbReference type="PANTHER" id="PTHR12835">
    <property type="entry name" value="BIOTIN PROTEIN LIGASE"/>
    <property type="match status" value="1"/>
</dbReference>
<organism evidence="4">
    <name type="scientific">Cyberlindnera fabianii</name>
    <name type="common">Yeast</name>
    <name type="synonym">Hansenula fabianii</name>
    <dbReference type="NCBI Taxonomy" id="36022"/>
    <lineage>
        <taxon>Eukaryota</taxon>
        <taxon>Fungi</taxon>
        <taxon>Dikarya</taxon>
        <taxon>Ascomycota</taxon>
        <taxon>Saccharomycotina</taxon>
        <taxon>Saccharomycetes</taxon>
        <taxon>Phaffomycetales</taxon>
        <taxon>Phaffomycetaceae</taxon>
        <taxon>Cyberlindnera</taxon>
    </lineage>
</organism>
<feature type="domain" description="BPL/LPL catalytic" evidence="3">
    <location>
        <begin position="369"/>
        <end position="588"/>
    </location>
</feature>
<dbReference type="InterPro" id="IPR045864">
    <property type="entry name" value="aa-tRNA-synth_II/BPL/LPL"/>
</dbReference>
<sequence>MNVLVYSGPGTTPDSVKHCLESLRRFLSPFYAVVGVDANTLKNEPWPSKTALVVIPGGADVPVCRELNGRGNQVIRDFVRKGGRLMGFCSGAYYSSAYCEFEVGDPLMEVSGTRELKLFPGISRGCAYKGFKYGDEAGSRLSELTVNKEFLGLDIDRSFHYYNGGGVFVDADTYDNVTVLAEYVDKVEVEAGNVQAAAVHCTLGSGAAILTGTHPEFLPELMAGQHSDDKNYAEIVKGLSEHNEERRLFLRACLQKLGLKVNDSEVVRPRLTPILLTSPVPGVVDHIVEGMINDIGLSGEENNLLKATNDTFRLHPIGKSLSFDTQLSKQEEFEDPDTAIKELYVCGDTIPDRKLTSYFDIKKYFRFLQENYGSLDTVRAGSVLFYGEVVTSTNTLADKNFAVLKNLPSGTVLAASVQVSGRGRSGNVWINPYGVCASSLILDLPVTYTHAPVVFIQYLTALAVVEAVKSMGAGYEDLPIKIKWPNDIYAMKEEYFGRQLDVNDTEPAYVKVSGILVNTNVMNGKYKCIVGTGINLFNKAPTTSINSTIASWNNIRAENGLEKLEPIAEEQMLAKYMYYMGEFFEKFKQFGFKALLPTYYKHWLHTGQVVRLQDHGLVRAKITGITDDFGLLVAEEVNMTSGKLTGKKYHLQPDGNSFDMFNGLISKKVN</sequence>
<proteinExistence type="inferred from homology"/>
<dbReference type="GO" id="GO:0004077">
    <property type="term" value="F:biotin--[biotin carboxyl-carrier protein] ligase activity"/>
    <property type="evidence" value="ECO:0007669"/>
    <property type="project" value="InterPro"/>
</dbReference>
<dbReference type="OrthoDB" id="10250105at2759"/>
<dbReference type="Pfam" id="PF03099">
    <property type="entry name" value="BPL_LplA_LipB"/>
    <property type="match status" value="1"/>
</dbReference>
<dbReference type="InterPro" id="IPR004143">
    <property type="entry name" value="BPL_LPL_catalytic"/>
</dbReference>
<evidence type="ECO:0000256" key="1">
    <source>
        <dbReference type="ARBA" id="ARBA00009934"/>
    </source>
</evidence>
<dbReference type="Pfam" id="PF09825">
    <property type="entry name" value="BPL_N"/>
    <property type="match status" value="1"/>
</dbReference>
<dbReference type="EMBL" id="LK052886">
    <property type="protein sequence ID" value="CDR37902.1"/>
    <property type="molecule type" value="Genomic_DNA"/>
</dbReference>
<gene>
    <name evidence="4" type="ORF">CYFA0S_01e18954g</name>
</gene>
<dbReference type="CDD" id="cd03144">
    <property type="entry name" value="GATase1_ScBLP_like"/>
    <property type="match status" value="1"/>
</dbReference>
<evidence type="ECO:0000313" key="4">
    <source>
        <dbReference type="EMBL" id="CDR37902.1"/>
    </source>
</evidence>
<dbReference type="SUPFAM" id="SSF52317">
    <property type="entry name" value="Class I glutamine amidotransferase-like"/>
    <property type="match status" value="1"/>
</dbReference>